<dbReference type="RefSeq" id="XP_013752691.1">
    <property type="nucleotide sequence ID" value="XM_013897237.1"/>
</dbReference>
<protein>
    <submittedName>
        <fullName evidence="3">Uncharacterized protein</fullName>
    </submittedName>
</protein>
<keyword evidence="1" id="KW-0732">Signal</keyword>
<feature type="transmembrane region" description="Helical" evidence="2">
    <location>
        <begin position="1546"/>
        <end position="1570"/>
    </location>
</feature>
<dbReference type="Proteomes" id="UP000054408">
    <property type="component" value="Unassembled WGS sequence"/>
</dbReference>
<dbReference type="PANTHER" id="PTHR44103:SF1">
    <property type="entry name" value="PROPROTEIN CONVERTASE P"/>
    <property type="match status" value="1"/>
</dbReference>
<dbReference type="Pfam" id="PF13517">
    <property type="entry name" value="FG-GAP_3"/>
    <property type="match status" value="2"/>
</dbReference>
<evidence type="ECO:0000256" key="1">
    <source>
        <dbReference type="ARBA" id="ARBA00022729"/>
    </source>
</evidence>
<dbReference type="EMBL" id="GL349511">
    <property type="protein sequence ID" value="KNC55950.1"/>
    <property type="molecule type" value="Genomic_DNA"/>
</dbReference>
<feature type="transmembrane region" description="Helical" evidence="2">
    <location>
        <begin position="1753"/>
        <end position="1780"/>
    </location>
</feature>
<reference evidence="3 4" key="1">
    <citation type="submission" date="2010-05" db="EMBL/GenBank/DDBJ databases">
        <title>The Genome Sequence of Thecamonas trahens ATCC 50062.</title>
        <authorList>
            <consortium name="The Broad Institute Genome Sequencing Platform"/>
            <person name="Russ C."/>
            <person name="Cuomo C."/>
            <person name="Shea T."/>
            <person name="Young S.K."/>
            <person name="Zeng Q."/>
            <person name="Koehrsen M."/>
            <person name="Haas B."/>
            <person name="Borodovsky M."/>
            <person name="Guigo R."/>
            <person name="Alvarado L."/>
            <person name="Berlin A."/>
            <person name="Bochicchio J."/>
            <person name="Borenstein D."/>
            <person name="Chapman S."/>
            <person name="Chen Z."/>
            <person name="Freedman E."/>
            <person name="Gellesch M."/>
            <person name="Goldberg J."/>
            <person name="Griggs A."/>
            <person name="Gujja S."/>
            <person name="Heilman E."/>
            <person name="Heiman D."/>
            <person name="Hepburn T."/>
            <person name="Howarth C."/>
            <person name="Jen D."/>
            <person name="Larson L."/>
            <person name="Mehta T."/>
            <person name="Park D."/>
            <person name="Pearson M."/>
            <person name="Roberts A."/>
            <person name="Saif S."/>
            <person name="Shenoy N."/>
            <person name="Sisk P."/>
            <person name="Stolte C."/>
            <person name="Sykes S."/>
            <person name="Thomson T."/>
            <person name="Walk T."/>
            <person name="White J."/>
            <person name="Yandava C."/>
            <person name="Burger G."/>
            <person name="Gray M.W."/>
            <person name="Holland P.W.H."/>
            <person name="King N."/>
            <person name="Lang F.B.F."/>
            <person name="Roger A.J."/>
            <person name="Ruiz-Trillo I."/>
            <person name="Lander E."/>
            <person name="Nusbaum C."/>
        </authorList>
    </citation>
    <scope>NUCLEOTIDE SEQUENCE [LARGE SCALE GENOMIC DNA]</scope>
    <source>
        <strain evidence="3 4">ATCC 50062</strain>
    </source>
</reference>
<keyword evidence="2" id="KW-1133">Transmembrane helix</keyword>
<accession>A0A0L0DUP0</accession>
<dbReference type="InterPro" id="IPR028994">
    <property type="entry name" value="Integrin_alpha_N"/>
</dbReference>
<feature type="transmembrane region" description="Helical" evidence="2">
    <location>
        <begin position="1660"/>
        <end position="1680"/>
    </location>
</feature>
<dbReference type="Gene3D" id="2.130.10.130">
    <property type="entry name" value="Integrin alpha, N-terminal"/>
    <property type="match status" value="2"/>
</dbReference>
<dbReference type="OrthoDB" id="439917at2759"/>
<feature type="transmembrane region" description="Helical" evidence="2">
    <location>
        <begin position="1701"/>
        <end position="1718"/>
    </location>
</feature>
<proteinExistence type="predicted"/>
<dbReference type="GeneID" id="25569387"/>
<dbReference type="PANTHER" id="PTHR44103">
    <property type="entry name" value="PROPROTEIN CONVERTASE P"/>
    <property type="match status" value="1"/>
</dbReference>
<keyword evidence="4" id="KW-1185">Reference proteome</keyword>
<organism evidence="3 4">
    <name type="scientific">Thecamonas trahens ATCC 50062</name>
    <dbReference type="NCBI Taxonomy" id="461836"/>
    <lineage>
        <taxon>Eukaryota</taxon>
        <taxon>Apusozoa</taxon>
        <taxon>Apusomonadida</taxon>
        <taxon>Apusomonadidae</taxon>
        <taxon>Thecamonas</taxon>
    </lineage>
</organism>
<sequence>MSSVSVSVSRRVLAWWVAVAVVMALWCVLAVDSSSLPTCDAFDDPVAEWSESLPFVVGEFGEASMVLADMNNDGSQDMVVCNSNMVVIYFPVSPSSHLPGPEVMISSATSSPASREWTSLAVADLDGNGGRDVLFAVSSSQDIRAAMNDGSGGFSGSSIIIRAGAYAAAATDRVLAVADITGDGLPDVVYADGASETLAVLALATQSPLVFNPPALDAAYTGVTDVSVSDMAGDGGENELVVALGSSGLVWLAHDGASWSEVAVHGGAASRVIAGHDMNGDGRADVIVADTPSDLEVSWIAQGASGASLEDGSVRVGNEVKQLKFGATCIASSGAYPTLAVAVVDFDSNGRPDVVTTSAFYGTTVWISRGDGRFFVPERVVSSPFVVTAMVANDWDGDAMSDVAWLGGPLSDCSSSSPTDRRGSAMAVYVDLSTNTNLTAVSSAAIASSSDWHSVVAGDVTGDGLIDIVAVRGVYSNTGQRTVSLFVGLEDGGVSTTPIDLMSDVGEASDTHTSVDMFSRLELHDLDQDGGLDIVVYVRRGLYHPTGASVAGLQAKVIWSNGDGTFDAAAVPVGDIGGNTDPGFNLNPMKRIHPDTFTLYDVDGDGLVDLTWLGLVQSRMGGFYMLTVRNLGNRVFAPPATTGLMAWMSAVDAFGRGLSWSRTSDGHLRGFGVSANEAYLFVNSSASSSGIRHASTYTLDTSGVAGGMGSPQAVEMLDVDRDGVDDIVLAMGDGANGAVVWSPWPGLDANFVSPTKPALSSFSLLAAGTLGVRPTALVACDADNDGRRDLLVTSQRPGTSVGLYRSVAVPAGWYFEYEMLVAGPAMSYDVAMSVFSATSGSFGVAIADKNGLHLAHLPHQRMMLTLDAKLASPEYQVPGCVGEYSSTACFTQTVALRTRKCASSDVAMTVSAELRCPARQSLVPPFVGKLTVTGPADIVCDGSFGRVADVGEEARLVLQELTIRDALPAARQFQDVTTTGVMYVHGASSELRMENVTVQGIQSKAGVGAAVVVGDDGKVGASRCGFVAIRSTGGGGVVALVGARAVVELVGCNVTDAAVKTETVSRAVLLGGGGVVLVDGSDADVVLSETIVRESHAPQARGGVLLVTESATRARVSLNGVVMSETSAFAGGAIAVTVPDVGVAAWPQIVLDERTTVSFASATYGGVAVIAAEMHMPLPSYRTTLELAMGVSASLGLGAEAVINASMAAVGGSAQYGSIVFGCGAPSAWASGLDSYGAAFTCLADSPSPPTWWHDGIDANASVTAPKSMAVAAGVGSVASGLSFGRGSVSYVDGYGNPVRDKLLPLQVQIVGESGAELTGLGSGLLLAEGESTVSLAGLALSLPLDRLEASGDAGISASLTVFVSGGDTSELEATVVVQVTLCPPDYGRISPALANAPLLCALCVGSTFSSELTSDECMTPAECLSNAERGLLSVANCSDVVFGETDCVCLPGFYTRSGSINSECEACPSGGVCCGSSARPRPLPGFFESEPGKFVSCLRPAACAPEVGQVCAIGYEGYMCNTCSSGYYSDPEGRCRKCPNAATGLLGGLVAMVVIGALAAAGAVVFTALRAMPAAEDGRESDGSDDEAGVLLLDRFRRRPVPGTLSMALVALQIVGIFSEARFSWSSSSQAALSWANGLNVDLSFFASECSMPWFHTRYALSVLIFAVFFGLSAVFLAAAKAIGRCLGPARAGQLGRTSMVAMMEAVMFAAAPLLYIPMAKATLVLFDCTQLPNGTWVVDADPSVACFDSKWFAVLPVGIIGVVMYVLGLPSFVFVALFRSRGRLQTSECMARYGPLYKAFRLEYWYGGVGELGKRLVIVTIATFASRHQLVQLGGLVALLVFAIVFVKQNAPYVVPLHNEVDAQISLCLVSMLFFGGASYANRHAESPSRVVEVGTWACLLALGIVVVRAVVLDMRGIVAARSDPTRLRRERYARLVRTMEGESLELGPAATDAVLEFAARGPSKDSRGVMLEPMTGTVVDEGEDEVEGC</sequence>
<evidence type="ECO:0000313" key="3">
    <source>
        <dbReference type="EMBL" id="KNC55950.1"/>
    </source>
</evidence>
<feature type="transmembrane region" description="Helical" evidence="2">
    <location>
        <begin position="12"/>
        <end position="31"/>
    </location>
</feature>
<keyword evidence="2" id="KW-0472">Membrane</keyword>
<dbReference type="InterPro" id="IPR013517">
    <property type="entry name" value="FG-GAP"/>
</dbReference>
<evidence type="ECO:0000256" key="2">
    <source>
        <dbReference type="SAM" id="Phobius"/>
    </source>
</evidence>
<feature type="transmembrane region" description="Helical" evidence="2">
    <location>
        <begin position="1832"/>
        <end position="1853"/>
    </location>
</feature>
<dbReference type="SUPFAM" id="SSF69318">
    <property type="entry name" value="Integrin alpha N-terminal domain"/>
    <property type="match status" value="3"/>
</dbReference>
<feature type="transmembrane region" description="Helical" evidence="2">
    <location>
        <begin position="1602"/>
        <end position="1620"/>
    </location>
</feature>
<feature type="transmembrane region" description="Helical" evidence="2">
    <location>
        <begin position="1896"/>
        <end position="1914"/>
    </location>
</feature>
<name>A0A0L0DUP0_THETB</name>
<gene>
    <name evidence="3" type="ORF">AMSG_11426</name>
</gene>
<evidence type="ECO:0000313" key="4">
    <source>
        <dbReference type="Proteomes" id="UP000054408"/>
    </source>
</evidence>
<keyword evidence="2" id="KW-0812">Transmembrane</keyword>